<gene>
    <name evidence="2" type="ORF">FC40_GL000712</name>
</gene>
<evidence type="ECO:0000313" key="2">
    <source>
        <dbReference type="EMBL" id="KRM18923.1"/>
    </source>
</evidence>
<dbReference type="AlphaFoldDB" id="A0A0R1WSU8"/>
<dbReference type="STRING" id="1423755.FC40_GL000712"/>
<evidence type="ECO:0000313" key="3">
    <source>
        <dbReference type="Proteomes" id="UP000051054"/>
    </source>
</evidence>
<organism evidence="2 3">
    <name type="scientific">Ligilactobacillus hayakitensis DSM 18933 = JCM 14209</name>
    <dbReference type="NCBI Taxonomy" id="1423755"/>
    <lineage>
        <taxon>Bacteria</taxon>
        <taxon>Bacillati</taxon>
        <taxon>Bacillota</taxon>
        <taxon>Bacilli</taxon>
        <taxon>Lactobacillales</taxon>
        <taxon>Lactobacillaceae</taxon>
        <taxon>Ligilactobacillus</taxon>
    </lineage>
</organism>
<dbReference type="RefSeq" id="WP_081774065.1">
    <property type="nucleotide sequence ID" value="NZ_AZGD01000090.1"/>
</dbReference>
<dbReference type="Proteomes" id="UP000051054">
    <property type="component" value="Unassembled WGS sequence"/>
</dbReference>
<name>A0A0R1WSU8_9LACO</name>
<sequence length="57" mass="6714">MKYYTLKEACNILGFKSYKSLNEYIKKGLPVVIVGKSKRIDEQDLQEFMNKNKQVLK</sequence>
<dbReference type="Pfam" id="PF12728">
    <property type="entry name" value="HTH_17"/>
    <property type="match status" value="1"/>
</dbReference>
<protein>
    <recommendedName>
        <fullName evidence="1">Helix-turn-helix domain-containing protein</fullName>
    </recommendedName>
</protein>
<proteinExistence type="predicted"/>
<accession>A0A0R1WSU8</accession>
<comment type="caution">
    <text evidence="2">The sequence shown here is derived from an EMBL/GenBank/DDBJ whole genome shotgun (WGS) entry which is preliminary data.</text>
</comment>
<reference evidence="2 3" key="1">
    <citation type="journal article" date="2015" name="Genome Announc.">
        <title>Expanding the biotechnology potential of lactobacilli through comparative genomics of 213 strains and associated genera.</title>
        <authorList>
            <person name="Sun Z."/>
            <person name="Harris H.M."/>
            <person name="McCann A."/>
            <person name="Guo C."/>
            <person name="Argimon S."/>
            <person name="Zhang W."/>
            <person name="Yang X."/>
            <person name="Jeffery I.B."/>
            <person name="Cooney J.C."/>
            <person name="Kagawa T.F."/>
            <person name="Liu W."/>
            <person name="Song Y."/>
            <person name="Salvetti E."/>
            <person name="Wrobel A."/>
            <person name="Rasinkangas P."/>
            <person name="Parkhill J."/>
            <person name="Rea M.C."/>
            <person name="O'Sullivan O."/>
            <person name="Ritari J."/>
            <person name="Douillard F.P."/>
            <person name="Paul Ross R."/>
            <person name="Yang R."/>
            <person name="Briner A.E."/>
            <person name="Felis G.E."/>
            <person name="de Vos W.M."/>
            <person name="Barrangou R."/>
            <person name="Klaenhammer T.R."/>
            <person name="Caufield P.W."/>
            <person name="Cui Y."/>
            <person name="Zhang H."/>
            <person name="O'Toole P.W."/>
        </authorList>
    </citation>
    <scope>NUCLEOTIDE SEQUENCE [LARGE SCALE GENOMIC DNA]</scope>
    <source>
        <strain evidence="2 3">DSM 18933</strain>
    </source>
</reference>
<keyword evidence="3" id="KW-1185">Reference proteome</keyword>
<evidence type="ECO:0000259" key="1">
    <source>
        <dbReference type="Pfam" id="PF12728"/>
    </source>
</evidence>
<dbReference type="InterPro" id="IPR041657">
    <property type="entry name" value="HTH_17"/>
</dbReference>
<dbReference type="OrthoDB" id="2319305at2"/>
<dbReference type="EMBL" id="AZGD01000090">
    <property type="protein sequence ID" value="KRM18923.1"/>
    <property type="molecule type" value="Genomic_DNA"/>
</dbReference>
<dbReference type="PATRIC" id="fig|1423755.3.peg.766"/>
<feature type="domain" description="Helix-turn-helix" evidence="1">
    <location>
        <begin position="3"/>
        <end position="52"/>
    </location>
</feature>